<dbReference type="GO" id="GO:0045454">
    <property type="term" value="P:cell redox homeostasis"/>
    <property type="evidence" value="ECO:0007669"/>
    <property type="project" value="TreeGrafter"/>
</dbReference>
<sequence>MTDFSKFAYSCIFLYITICTYKDLCVQTSPEKQIPITKVGLNTNIGPTLKFFYCYSCGYRKVFEDYANIIRQKYPEISITGTNYDPPGIHMLIARALGLLKMVVIVSVLSGINLFNKFGIDTPSWWTWCTENKIWSCMMIFFMTNALEGHFTSTGAFEILLNDIPVWSKLETGRIPQPPELFQIIDNHILLEDPLDPIKPGFPK</sequence>
<dbReference type="NCBIfam" id="TIGR02174">
    <property type="entry name" value="CXXU_selWTH"/>
    <property type="match status" value="1"/>
</dbReference>
<dbReference type="EMBL" id="JAPXFL010000002">
    <property type="protein sequence ID" value="KAK9510271.1"/>
    <property type="molecule type" value="Genomic_DNA"/>
</dbReference>
<reference evidence="3 4" key="1">
    <citation type="submission" date="2022-12" db="EMBL/GenBank/DDBJ databases">
        <title>Chromosome-level genome assembly of true bugs.</title>
        <authorList>
            <person name="Ma L."/>
            <person name="Li H."/>
        </authorList>
    </citation>
    <scope>NUCLEOTIDE SEQUENCE [LARGE SCALE GENOMIC DNA]</scope>
    <source>
        <strain evidence="3">Lab_2022b</strain>
    </source>
</reference>
<dbReference type="Pfam" id="PF10262">
    <property type="entry name" value="Rdx"/>
    <property type="match status" value="1"/>
</dbReference>
<name>A0AAW1DHF5_9HEMI</name>
<evidence type="ECO:0000313" key="3">
    <source>
        <dbReference type="EMBL" id="KAK9510271.1"/>
    </source>
</evidence>
<gene>
    <name evidence="3" type="ORF">O3M35_005091</name>
</gene>
<evidence type="ECO:0000313" key="4">
    <source>
        <dbReference type="Proteomes" id="UP001461498"/>
    </source>
</evidence>
<protein>
    <recommendedName>
        <fullName evidence="5">SelT-like protein</fullName>
    </recommendedName>
</protein>
<dbReference type="PANTHER" id="PTHR13544:SF0">
    <property type="entry name" value="THIOREDOXIN REDUCTASE-LIKE SELENOPROTEIN T"/>
    <property type="match status" value="1"/>
</dbReference>
<dbReference type="Gene3D" id="3.40.30.10">
    <property type="entry name" value="Glutaredoxin"/>
    <property type="match status" value="1"/>
</dbReference>
<accession>A0AAW1DHF5</accession>
<dbReference type="Proteomes" id="UP001461498">
    <property type="component" value="Unassembled WGS sequence"/>
</dbReference>
<dbReference type="GO" id="GO:0005789">
    <property type="term" value="C:endoplasmic reticulum membrane"/>
    <property type="evidence" value="ECO:0007669"/>
    <property type="project" value="TreeGrafter"/>
</dbReference>
<dbReference type="AlphaFoldDB" id="A0AAW1DHF5"/>
<evidence type="ECO:0000256" key="1">
    <source>
        <dbReference type="ARBA" id="ARBA00022729"/>
    </source>
</evidence>
<evidence type="ECO:0008006" key="5">
    <source>
        <dbReference type="Google" id="ProtNLM"/>
    </source>
</evidence>
<keyword evidence="2" id="KW-0676">Redox-active center</keyword>
<dbReference type="InterPro" id="IPR019389">
    <property type="entry name" value="Selenoprotein_T"/>
</dbReference>
<keyword evidence="4" id="KW-1185">Reference proteome</keyword>
<dbReference type="SUPFAM" id="SSF52833">
    <property type="entry name" value="Thioredoxin-like"/>
    <property type="match status" value="1"/>
</dbReference>
<dbReference type="InterPro" id="IPR036249">
    <property type="entry name" value="Thioredoxin-like_sf"/>
</dbReference>
<proteinExistence type="predicted"/>
<evidence type="ECO:0000256" key="2">
    <source>
        <dbReference type="ARBA" id="ARBA00023284"/>
    </source>
</evidence>
<comment type="caution">
    <text evidence="3">The sequence shown here is derived from an EMBL/GenBank/DDBJ whole genome shotgun (WGS) entry which is preliminary data.</text>
</comment>
<keyword evidence="1" id="KW-0732">Signal</keyword>
<organism evidence="3 4">
    <name type="scientific">Rhynocoris fuscipes</name>
    <dbReference type="NCBI Taxonomy" id="488301"/>
    <lineage>
        <taxon>Eukaryota</taxon>
        <taxon>Metazoa</taxon>
        <taxon>Ecdysozoa</taxon>
        <taxon>Arthropoda</taxon>
        <taxon>Hexapoda</taxon>
        <taxon>Insecta</taxon>
        <taxon>Pterygota</taxon>
        <taxon>Neoptera</taxon>
        <taxon>Paraneoptera</taxon>
        <taxon>Hemiptera</taxon>
        <taxon>Heteroptera</taxon>
        <taxon>Panheteroptera</taxon>
        <taxon>Cimicomorpha</taxon>
        <taxon>Reduviidae</taxon>
        <taxon>Harpactorinae</taxon>
        <taxon>Harpactorini</taxon>
        <taxon>Rhynocoris</taxon>
    </lineage>
</organism>
<dbReference type="InterPro" id="IPR011893">
    <property type="entry name" value="Selenoprotein_Rdx-typ"/>
</dbReference>
<dbReference type="PANTHER" id="PTHR13544">
    <property type="entry name" value="SELENOPROTEIN T"/>
    <property type="match status" value="1"/>
</dbReference>
<dbReference type="GO" id="GO:0004791">
    <property type="term" value="F:thioredoxin-disulfide reductase (NADPH) activity"/>
    <property type="evidence" value="ECO:0007669"/>
    <property type="project" value="TreeGrafter"/>
</dbReference>